<evidence type="ECO:0000313" key="2">
    <source>
        <dbReference type="Proteomes" id="UP000297555"/>
    </source>
</evidence>
<sequence length="140" mass="16153">MGYLEKEITLALETNHLKNQKLKKDELEKIISDVKTRFFYSNTNTLDPFNLKFVTKQHDSDFWKKVDLLYPSEKPTLIVLDNQIHAWTLQSSSDLKILLSETTGFPFWITNTALSFLIYVDDHDCVHTAAPLPPPAIKQS</sequence>
<proteinExistence type="predicted"/>
<name>A0A4Y8VLA0_9PSED</name>
<dbReference type="AlphaFoldDB" id="A0A4Y8VLA0"/>
<comment type="caution">
    <text evidence="1">The sequence shown here is derived from an EMBL/GenBank/DDBJ whole genome shotgun (WGS) entry which is preliminary data.</text>
</comment>
<gene>
    <name evidence="1" type="ORF">E4J90_10035</name>
</gene>
<organism evidence="1 2">
    <name type="scientific">Pseudomonas kribbensis</name>
    <dbReference type="NCBI Taxonomy" id="1628086"/>
    <lineage>
        <taxon>Bacteria</taxon>
        <taxon>Pseudomonadati</taxon>
        <taxon>Pseudomonadota</taxon>
        <taxon>Gammaproteobacteria</taxon>
        <taxon>Pseudomonadales</taxon>
        <taxon>Pseudomonadaceae</taxon>
        <taxon>Pseudomonas</taxon>
    </lineage>
</organism>
<dbReference type="EMBL" id="SPDQ01000012">
    <property type="protein sequence ID" value="TFH81156.1"/>
    <property type="molecule type" value="Genomic_DNA"/>
</dbReference>
<dbReference type="Proteomes" id="UP000297555">
    <property type="component" value="Unassembled WGS sequence"/>
</dbReference>
<protein>
    <submittedName>
        <fullName evidence="1">Uncharacterized protein</fullName>
    </submittedName>
</protein>
<dbReference type="OrthoDB" id="6975807at2"/>
<evidence type="ECO:0000313" key="1">
    <source>
        <dbReference type="EMBL" id="TFH81156.1"/>
    </source>
</evidence>
<accession>A0A4Y8VLA0</accession>
<dbReference type="RefSeq" id="WP_134826220.1">
    <property type="nucleotide sequence ID" value="NZ_SPDQ01000012.1"/>
</dbReference>
<reference evidence="1 2" key="1">
    <citation type="submission" date="2019-03" db="EMBL/GenBank/DDBJ databases">
        <title>Draft genome sequence of humic substances-degrading Pseudomonas kribbensis CHA-19 from forest soil.</title>
        <authorList>
            <person name="Kim D."/>
        </authorList>
    </citation>
    <scope>NUCLEOTIDE SEQUENCE [LARGE SCALE GENOMIC DNA]</scope>
    <source>
        <strain evidence="1 2">CHA-19</strain>
    </source>
</reference>